<dbReference type="Pfam" id="PF25809">
    <property type="entry name" value="STEEP1"/>
    <property type="match status" value="1"/>
</dbReference>
<dbReference type="RefSeq" id="XP_031853608.1">
    <property type="nucleotide sequence ID" value="XM_031997717.1"/>
</dbReference>
<evidence type="ECO:0000313" key="4">
    <source>
        <dbReference type="Proteomes" id="UP000398389"/>
    </source>
</evidence>
<comment type="similarity">
    <text evidence="1">Belongs to the STEEP1 family.</text>
</comment>
<accession>A0A5E8BHK0</accession>
<dbReference type="InterPro" id="IPR029704">
    <property type="entry name" value="STEEP-like"/>
</dbReference>
<organism evidence="3 4">
    <name type="scientific">Magnusiomyces paraingens</name>
    <dbReference type="NCBI Taxonomy" id="2606893"/>
    <lineage>
        <taxon>Eukaryota</taxon>
        <taxon>Fungi</taxon>
        <taxon>Dikarya</taxon>
        <taxon>Ascomycota</taxon>
        <taxon>Saccharomycotina</taxon>
        <taxon>Dipodascomycetes</taxon>
        <taxon>Dipodascales</taxon>
        <taxon>Dipodascaceae</taxon>
        <taxon>Magnusiomyces</taxon>
    </lineage>
</organism>
<protein>
    <recommendedName>
        <fullName evidence="2">STEEP1 domain-containing protein</fullName>
    </recommendedName>
</protein>
<evidence type="ECO:0000313" key="3">
    <source>
        <dbReference type="EMBL" id="VVT51146.1"/>
    </source>
</evidence>
<dbReference type="GO" id="GO:0006888">
    <property type="term" value="P:endoplasmic reticulum to Golgi vesicle-mediated transport"/>
    <property type="evidence" value="ECO:0007669"/>
    <property type="project" value="TreeGrafter"/>
</dbReference>
<keyword evidence="4" id="KW-1185">Reference proteome</keyword>
<dbReference type="GO" id="GO:0090158">
    <property type="term" value="P:endoplasmic reticulum membrane organization"/>
    <property type="evidence" value="ECO:0007669"/>
    <property type="project" value="TreeGrafter"/>
</dbReference>
<dbReference type="OrthoDB" id="418131at2759"/>
<dbReference type="PANTHER" id="PTHR46355:SF1">
    <property type="entry name" value="STING ER EXIT PROTEIN"/>
    <property type="match status" value="1"/>
</dbReference>
<dbReference type="AlphaFoldDB" id="A0A5E8BHK0"/>
<evidence type="ECO:0000259" key="2">
    <source>
        <dbReference type="Pfam" id="PF25809"/>
    </source>
</evidence>
<name>A0A5E8BHK0_9ASCO</name>
<reference evidence="3 4" key="1">
    <citation type="submission" date="2019-09" db="EMBL/GenBank/DDBJ databases">
        <authorList>
            <person name="Brejova B."/>
        </authorList>
    </citation>
    <scope>NUCLEOTIDE SEQUENCE [LARGE SCALE GENOMIC DNA]</scope>
</reference>
<dbReference type="PANTHER" id="PTHR46355">
    <property type="entry name" value="UPF0428 PROTEIN CXORF56"/>
    <property type="match status" value="1"/>
</dbReference>
<evidence type="ECO:0000256" key="1">
    <source>
        <dbReference type="ARBA" id="ARBA00024205"/>
    </source>
</evidence>
<dbReference type="EMBL" id="CABVLU010000002">
    <property type="protein sequence ID" value="VVT51146.1"/>
    <property type="molecule type" value="Genomic_DNA"/>
</dbReference>
<feature type="domain" description="STEEP1" evidence="2">
    <location>
        <begin position="7"/>
        <end position="114"/>
    </location>
</feature>
<dbReference type="GO" id="GO:0005737">
    <property type="term" value="C:cytoplasm"/>
    <property type="evidence" value="ECO:0007669"/>
    <property type="project" value="GOC"/>
</dbReference>
<gene>
    <name evidence="3" type="ORF">SAPINGB_P002999</name>
</gene>
<dbReference type="GeneID" id="43581817"/>
<dbReference type="Proteomes" id="UP000398389">
    <property type="component" value="Unassembled WGS sequence"/>
</dbReference>
<proteinExistence type="inferred from homology"/>
<sequence length="122" mass="14158">METATENPDIKCYYCICSQFILAITPGLDVLPRRNAQVSEDKSIVISRKRDQCVFSLDAYRDKYPLLVTNKNKEEVWWVYKCPRCKLPIGYDLENSSQQYTFILNGALHEEPSEDQVTNKES</sequence>
<dbReference type="InterPro" id="IPR057965">
    <property type="entry name" value="STEEP1_dom"/>
</dbReference>